<dbReference type="GO" id="GO:0005854">
    <property type="term" value="C:nascent polypeptide-associated complex"/>
    <property type="evidence" value="ECO:0007669"/>
    <property type="project" value="InterPro"/>
</dbReference>
<feature type="compositionally biased region" description="Polar residues" evidence="1">
    <location>
        <begin position="1672"/>
        <end position="1688"/>
    </location>
</feature>
<keyword evidence="2" id="KW-1185">Reference proteome</keyword>
<feature type="compositionally biased region" description="Polar residues" evidence="1">
    <location>
        <begin position="1797"/>
        <end position="1818"/>
    </location>
</feature>
<evidence type="ECO:0000313" key="2">
    <source>
        <dbReference type="Proteomes" id="UP000492821"/>
    </source>
</evidence>
<organism evidence="2 3">
    <name type="scientific">Panagrellus redivivus</name>
    <name type="common">Microworm</name>
    <dbReference type="NCBI Taxonomy" id="6233"/>
    <lineage>
        <taxon>Eukaryota</taxon>
        <taxon>Metazoa</taxon>
        <taxon>Ecdysozoa</taxon>
        <taxon>Nematoda</taxon>
        <taxon>Chromadorea</taxon>
        <taxon>Rhabditida</taxon>
        <taxon>Tylenchina</taxon>
        <taxon>Panagrolaimomorpha</taxon>
        <taxon>Panagrolaimoidea</taxon>
        <taxon>Panagrolaimidae</taxon>
        <taxon>Panagrellus</taxon>
    </lineage>
</organism>
<feature type="compositionally biased region" description="Low complexity" evidence="1">
    <location>
        <begin position="1768"/>
        <end position="1789"/>
    </location>
</feature>
<dbReference type="PANTHER" id="PTHR21713">
    <property type="entry name" value="NASCENT POLYPEPTIDE ASSOCIATED COMPLEX ALPHA SUBUNIT-RELATED"/>
    <property type="match status" value="1"/>
</dbReference>
<dbReference type="WBParaSite" id="Pan_g17144.t1">
    <property type="protein sequence ID" value="Pan_g17144.t1"/>
    <property type="gene ID" value="Pan_g17144"/>
</dbReference>
<feature type="compositionally biased region" description="Polar residues" evidence="1">
    <location>
        <begin position="2744"/>
        <end position="2766"/>
    </location>
</feature>
<evidence type="ECO:0000256" key="1">
    <source>
        <dbReference type="SAM" id="MobiDB-lite"/>
    </source>
</evidence>
<dbReference type="Proteomes" id="UP000492821">
    <property type="component" value="Unassembled WGS sequence"/>
</dbReference>
<name>A0A7E4V7U0_PANRE</name>
<reference evidence="2" key="1">
    <citation type="journal article" date="2013" name="Genetics">
        <title>The draft genome and transcriptome of Panagrellus redivivus are shaped by the harsh demands of a free-living lifestyle.</title>
        <authorList>
            <person name="Srinivasan J."/>
            <person name="Dillman A.R."/>
            <person name="Macchietto M.G."/>
            <person name="Heikkinen L."/>
            <person name="Lakso M."/>
            <person name="Fracchia K.M."/>
            <person name="Antoshechkin I."/>
            <person name="Mortazavi A."/>
            <person name="Wong G."/>
            <person name="Sternberg P.W."/>
        </authorList>
    </citation>
    <scope>NUCLEOTIDE SEQUENCE [LARGE SCALE GENOMIC DNA]</scope>
    <source>
        <strain evidence="2">MT8872</strain>
    </source>
</reference>
<sequence>MSSDVIPVLDFDLRAYLITPTIAVGVISRAETPEIAASALSRAAAPTSVKCALLVMNEDFRLRQKVVSALNKAGYIHIETIDMTSIILSESILNLPLNTAGQVVFVVLGLETRLPLASCTVAVIKKVEAGWQVVQTNQDPSTVLAQHPFVGDVVIHSETPDSVKAEVMKLFPFRKLHLSIMSQPDFVETFIRNRVNKGNLNGYEVLPFCHFNLLIKYGQKVEKVAMQGREIPFVVTKENHIGVADSIDVCIDNVSQSLLKSYSLPTTAPRIVSITISVDKTLIPNVIIQSVQRSAPTSHRGPMFQNRRMASPPKPAAVSTAPQWTPTSKSWEFVFGTSPKKVQSCPSGPHLCPSCVASGAKLPMVPASSTVAAAVSTASAVAKVAPTPITVAPPLRPLTPALDGSGSVAQKVVPATSSKPAVRPLTPIPISFYRKLPKSDPSTVSPPAKRASGVTQVATNDGTVLPKVPPNPAASAIPAINAPSHVPAFDHSRVQPPPQSTIIPTPATQIPPMSTILPKVVPEPTASQASAVALATSTMNALQKAPVFSFGGTLQQDPMFDFEGDPPALRLIAKPTVSTQKPVGTISTTAAASNMSFLQPAPVKNPFLLPEVALLLRTAPTLVTSPPVPLTDQLALPKVAPKTTLIVEPPPATFTAKAVTQATGLGTSSAVSNVLPEAIATKLPATKMPATQNTPATSVIKVPLQVPVKDQALLPKVAPKTNTVVQSPPVASTAKAGSSTVKTISANSTILPQVNVPKLLPSLAPTTPATTTILATSGINVPPQVTVKGQPVLPKVAPKTAVVIQPLPVTSSTKAAPQTTGLNTVKKAHESTVLPQMTAPKLLPSLATETPPTQTTVTSSVDVPLQVAMKHQSVLPTVAPKTDVVIQPSPATSTAKAVPQTTQSITVTKAPASRTVPSQVMALKLLPSLVTKTLATQAAPATSSINVPSQEAVKDQPSPATSLTKAVPQASGLCAVKSTCAFVKDTVLPEVNAKTPLPQVAPKPTTNAAPVDQPSVAASSITAAVPSPAPVKKQPVVPKVAQPSVANSSSVASIAKAIPQTAAKPVSLATKAPTIQATPATSKTNVSPLESAKIQPVLPEIAPKANVAHPPIANPSPVASTAKTVAQVNGTNPLPLATKTPMIQTAPAASGLPVSPPAAVKNQPVLSKVVPKTMTDQTPVTNPTSTVNSIPQMAEKPLATKTSAVQTTSTAPRISVSTQASVKSEPVSLTVVPKTNAASVADQTPAISSTRVVAQAVLNAMKTKPTGPTILLPVKTTDTVIQATPTSIDTQTSTVAPTDTASPQAPKATLAATTTTAIETQTTQKPAVAPVKRPVESVPNEALQVTTPAFPAVHTLEPKSVVCAVNDAPNGFAFNAYLKDESRYTTKFATIADVIAHMKNTVPTRVVAAVFFIYDKAALATLGEFRDACHDAKYCKVRFIPYKSIAISIMLKLAGFCIRQGKVGVAVSSDTFFMFERVGRQLQIFSEGSIDKVQPYTVDFVVVQNTGNNLTKECLNRIRDIFQSQKFYVIYEPEKWEACRAKYYRSFVDTTLNFGNYLCNDFCDFDFTIQDKGFAHEYHTYNKSMPFTVKFNFPVTDTTLPVYAKRNNGTNNDLLKTFTVSSDAKAVELVICVTSPCDIDLKMNFLDKAKQKNVAAIEAIREYVKANPEPNAESQIATKAVTSATPSPESKDESCSEVSSPTKAVASVNAKPEFKDEAASKPSLPTKTAVSTKTRPTTTVQKSGGCPSCKRCCYGQPSSACIPRMVDPPASTKPTTAAAATTSPTVPKKGSPAKVESTVSSKPPIETTTVSLPTSNDAVKNKKSRSQRRKLAQLHAVKNATADEPSKPADLPPLPEEEVQKVGSFSTLPVEQFQLEFDSSPTAILTFTSDNRVLIEAGETYTGVKELLAYVRLRSGKVPQVGRQAFDALKKHPGSVFYDITRLLATDFDPSHADPTWRFKTTRDADGKLLVHGGDNIVTFPIVLFGLVVRSTLLYIQGHLNAVVAAAGIRLPWDSAISDEDLEGVSMQIGTKLLYCCANQMSLEPYALLDRETNVYLSHPVTVVVRDAPTLEAAVEALFKAAPPNTVKGVFILKDPGFEGCRRAVEAVQKAGYTYIEVIETHLLLYSSMIYDVPLNQTVGAVIFIFGGWKARIFENESEPHVVTVLRKCEKGWIVVKENQDYVDAFAEFPSVSDVVLHQGTTPDKTALQQVFGGRQIHVKEVPQPGFILCFLQTLLDNGSVTDYDVLPHCFYDLVVSFGENSEKVLLTDVPPFTITKEVVVGDVSKVEIRACEETNDEKPLVKTFKFKSAAFRTVVITVTVDKSLLPQVTLKTIATRESVATTVSPPITEMVVSPSPKPHDHGPSIIFFVSYSSLNSFIVTKFVHQKVVGKTTFPTFDDAVAFMQNQAPNASTAAVVLQYPESATIVQLQVFREKLQTAGFVGAKLVPTDSVTVALFLGKLESPIADGQFIALLNASIFYIVTRYKGNPKIQEAGPLDQFDDKSKRCKVSKVVVDVASGKFDYAMFDALLLKFRSNVHVMTEMDKSKDVLHQFLWSCVDKTAPNNYAVNDFCDFDIDIPGQEPNSTRFMEFPVIVYAAVDVSNVKTLEVSLVKSKTAVELLKKFKLKHGTRFVQVIVRADTTCDVTAAMNVIGQLTWPRTIILSKCGFDDPFAAIAAAKKKPVEKITLEAPPLSTRYDVVAMKSRHQRRNQAQMDAGKNGTSAESSKPADLSTTPDVDVEKAGSTATLPNELSQLKLNPLPTTSSMHVEKTVPTNDDAKDKKSRSQRKKMARRNAVSNGTAAEASKPTDLSTPRHDKIDNIESVPTSSDRLQLRFDPPPTTILKFTSDNRVLIEANETYTGDKQLLAYVRLQSGKAPIVGKDAFDALQTHPDSVFYDITRLLAADFDPDYPHPLWSFKTTRDADGKLLVHGGGNVVTFPIVLFGLVVNSTLLYVKEHLTTDIPFVGIRLPCGSSISDEDLNGVSEKIGTNLIIVPPTC</sequence>
<feature type="compositionally biased region" description="Polar residues" evidence="1">
    <location>
        <begin position="1723"/>
        <end position="1742"/>
    </location>
</feature>
<feature type="compositionally biased region" description="Basic residues" evidence="1">
    <location>
        <begin position="2781"/>
        <end position="2792"/>
    </location>
</feature>
<feature type="region of interest" description="Disordered" evidence="1">
    <location>
        <begin position="2704"/>
        <end position="2835"/>
    </location>
</feature>
<proteinExistence type="predicted"/>
<feature type="region of interest" description="Disordered" evidence="1">
    <location>
        <begin position="1668"/>
        <end position="1746"/>
    </location>
</feature>
<feature type="compositionally biased region" description="Polar residues" evidence="1">
    <location>
        <begin position="2719"/>
        <end position="2735"/>
    </location>
</feature>
<dbReference type="InterPro" id="IPR016641">
    <property type="entry name" value="EGD2/NACA0like"/>
</dbReference>
<feature type="region of interest" description="Disordered" evidence="1">
    <location>
        <begin position="1765"/>
        <end position="1827"/>
    </location>
</feature>
<protein>
    <submittedName>
        <fullName evidence="3">Protein kinase domain-containing protein</fullName>
    </submittedName>
</protein>
<reference evidence="3" key="2">
    <citation type="submission" date="2020-10" db="UniProtKB">
        <authorList>
            <consortium name="WormBaseParasite"/>
        </authorList>
    </citation>
    <scope>IDENTIFICATION</scope>
</reference>
<evidence type="ECO:0000313" key="3">
    <source>
        <dbReference type="WBParaSite" id="Pan_g17144.t1"/>
    </source>
</evidence>
<feature type="region of interest" description="Disordered" evidence="1">
    <location>
        <begin position="940"/>
        <end position="962"/>
    </location>
</feature>
<feature type="compositionally biased region" description="Polar residues" evidence="1">
    <location>
        <begin position="940"/>
        <end position="949"/>
    </location>
</feature>
<accession>A0A7E4V7U0</accession>